<keyword evidence="1" id="KW-0238">DNA-binding</keyword>
<dbReference type="CDD" id="cd00093">
    <property type="entry name" value="HTH_XRE"/>
    <property type="match status" value="1"/>
</dbReference>
<dbReference type="SUPFAM" id="SSF51182">
    <property type="entry name" value="RmlC-like cupins"/>
    <property type="match status" value="1"/>
</dbReference>
<dbReference type="AlphaFoldDB" id="A0A366JLH1"/>
<dbReference type="InterPro" id="IPR014710">
    <property type="entry name" value="RmlC-like_jellyroll"/>
</dbReference>
<dbReference type="EMBL" id="QNSF01000018">
    <property type="protein sequence ID" value="RBP87582.1"/>
    <property type="molecule type" value="Genomic_DNA"/>
</dbReference>
<gene>
    <name evidence="3" type="ORF">DFO70_1184</name>
</gene>
<dbReference type="InterPro" id="IPR050807">
    <property type="entry name" value="TransReg_Diox_bact_type"/>
</dbReference>
<keyword evidence="4" id="KW-1185">Reference proteome</keyword>
<evidence type="ECO:0000313" key="4">
    <source>
        <dbReference type="Proteomes" id="UP000252731"/>
    </source>
</evidence>
<dbReference type="SMART" id="SM00530">
    <property type="entry name" value="HTH_XRE"/>
    <property type="match status" value="1"/>
</dbReference>
<reference evidence="3 4" key="1">
    <citation type="submission" date="2018-06" db="EMBL/GenBank/DDBJ databases">
        <title>Freshwater and sediment microbial communities from various areas in North America, analyzing microbe dynamics in response to fracking.</title>
        <authorList>
            <person name="Lamendella R."/>
        </authorList>
    </citation>
    <scope>NUCLEOTIDE SEQUENCE [LARGE SCALE GENOMIC DNA]</scope>
    <source>
        <strain evidence="3 4">14_TX</strain>
    </source>
</reference>
<accession>A0A366JLH1</accession>
<dbReference type="PANTHER" id="PTHR46797:SF25">
    <property type="entry name" value="TRANSCRIPTIONAL REGULATOR"/>
    <property type="match status" value="1"/>
</dbReference>
<dbReference type="GO" id="GO:0003677">
    <property type="term" value="F:DNA binding"/>
    <property type="evidence" value="ECO:0007669"/>
    <property type="project" value="UniProtKB-KW"/>
</dbReference>
<feature type="domain" description="HTH cro/C1-type" evidence="2">
    <location>
        <begin position="8"/>
        <end position="62"/>
    </location>
</feature>
<dbReference type="RefSeq" id="WP_113885176.1">
    <property type="nucleotide sequence ID" value="NZ_QNSF01000018.1"/>
</dbReference>
<protein>
    <submittedName>
        <fullName evidence="3">XRE family transcriptional regulator</fullName>
    </submittedName>
</protein>
<organism evidence="3 4">
    <name type="scientific">Cytobacillus firmus</name>
    <name type="common">Bacillus firmus</name>
    <dbReference type="NCBI Taxonomy" id="1399"/>
    <lineage>
        <taxon>Bacteria</taxon>
        <taxon>Bacillati</taxon>
        <taxon>Bacillota</taxon>
        <taxon>Bacilli</taxon>
        <taxon>Bacillales</taxon>
        <taxon>Bacillaceae</taxon>
        <taxon>Cytobacillus</taxon>
    </lineage>
</organism>
<dbReference type="InterPro" id="IPR001387">
    <property type="entry name" value="Cro/C1-type_HTH"/>
</dbReference>
<evidence type="ECO:0000313" key="3">
    <source>
        <dbReference type="EMBL" id="RBP87582.1"/>
    </source>
</evidence>
<dbReference type="InterPro" id="IPR010982">
    <property type="entry name" value="Lambda_DNA-bd_dom_sf"/>
</dbReference>
<evidence type="ECO:0000256" key="1">
    <source>
        <dbReference type="ARBA" id="ARBA00023125"/>
    </source>
</evidence>
<dbReference type="GO" id="GO:0005829">
    <property type="term" value="C:cytosol"/>
    <property type="evidence" value="ECO:0007669"/>
    <property type="project" value="TreeGrafter"/>
</dbReference>
<dbReference type="Proteomes" id="UP000252731">
    <property type="component" value="Unassembled WGS sequence"/>
</dbReference>
<dbReference type="PANTHER" id="PTHR46797">
    <property type="entry name" value="HTH-TYPE TRANSCRIPTIONAL REGULATOR"/>
    <property type="match status" value="1"/>
</dbReference>
<proteinExistence type="predicted"/>
<dbReference type="Pfam" id="PF01381">
    <property type="entry name" value="HTH_3"/>
    <property type="match status" value="1"/>
</dbReference>
<dbReference type="CDD" id="cd02209">
    <property type="entry name" value="cupin_XRE_C"/>
    <property type="match status" value="1"/>
</dbReference>
<name>A0A366JLH1_CYTFI</name>
<dbReference type="Gene3D" id="1.10.260.40">
    <property type="entry name" value="lambda repressor-like DNA-binding domains"/>
    <property type="match status" value="1"/>
</dbReference>
<comment type="caution">
    <text evidence="3">The sequence shown here is derived from an EMBL/GenBank/DDBJ whole genome shotgun (WGS) entry which is preliminary data.</text>
</comment>
<dbReference type="Gene3D" id="2.60.120.10">
    <property type="entry name" value="Jelly Rolls"/>
    <property type="match status" value="1"/>
</dbReference>
<dbReference type="PROSITE" id="PS50943">
    <property type="entry name" value="HTH_CROC1"/>
    <property type="match status" value="1"/>
</dbReference>
<dbReference type="InterPro" id="IPR013096">
    <property type="entry name" value="Cupin_2"/>
</dbReference>
<evidence type="ECO:0000259" key="2">
    <source>
        <dbReference type="PROSITE" id="PS50943"/>
    </source>
</evidence>
<dbReference type="Pfam" id="PF07883">
    <property type="entry name" value="Cupin_2"/>
    <property type="match status" value="1"/>
</dbReference>
<dbReference type="InterPro" id="IPR011051">
    <property type="entry name" value="RmlC_Cupin_sf"/>
</dbReference>
<sequence>MEEIYKKIKDLRLQHGYTLKELSERTDLSISFLSQVERGATSLAITSLKKIADALNVKISEFFEDEKPNQNFMVKASEHKPFNIKGSEFTYVRVNGEFPGRSLEPLLVTLAPNQKQIQQFGHPGEEYYYVLKGFVIFHVDGKEYVVREGDSIHFPSAYPHTMENPINEESRLLCVLTPVIF</sequence>
<dbReference type="OrthoDB" id="34624at2"/>
<dbReference type="GO" id="GO:0003700">
    <property type="term" value="F:DNA-binding transcription factor activity"/>
    <property type="evidence" value="ECO:0007669"/>
    <property type="project" value="TreeGrafter"/>
</dbReference>
<dbReference type="SUPFAM" id="SSF47413">
    <property type="entry name" value="lambda repressor-like DNA-binding domains"/>
    <property type="match status" value="1"/>
</dbReference>